<evidence type="ECO:0000256" key="9">
    <source>
        <dbReference type="ARBA" id="ARBA00022871"/>
    </source>
</evidence>
<dbReference type="GO" id="GO:0031047">
    <property type="term" value="P:regulatory ncRNA-mediated gene silencing"/>
    <property type="evidence" value="ECO:0007669"/>
    <property type="project" value="UniProtKB-KW"/>
</dbReference>
<evidence type="ECO:0000256" key="6">
    <source>
        <dbReference type="ARBA" id="ARBA00022553"/>
    </source>
</evidence>
<dbReference type="InterPro" id="IPR001660">
    <property type="entry name" value="SAM"/>
</dbReference>
<evidence type="ECO:0000256" key="8">
    <source>
        <dbReference type="ARBA" id="ARBA00022782"/>
    </source>
</evidence>
<dbReference type="EMBL" id="VXAW01001220">
    <property type="protein sequence ID" value="NXL97569.1"/>
    <property type="molecule type" value="Genomic_DNA"/>
</dbReference>
<dbReference type="Pfam" id="PF12796">
    <property type="entry name" value="Ank_2"/>
    <property type="match status" value="1"/>
</dbReference>
<evidence type="ECO:0000256" key="1">
    <source>
        <dbReference type="ARBA" id="ARBA00004496"/>
    </source>
</evidence>
<dbReference type="PROSITE" id="PS50297">
    <property type="entry name" value="ANK_REP_REGION"/>
    <property type="match status" value="3"/>
</dbReference>
<keyword evidence="7" id="KW-0677">Repeat</keyword>
<keyword evidence="9" id="KW-0744">Spermatogenesis</keyword>
<dbReference type="Pfam" id="PF00023">
    <property type="entry name" value="Ank"/>
    <property type="match status" value="1"/>
</dbReference>
<feature type="repeat" description="ANK" evidence="14">
    <location>
        <begin position="41"/>
        <end position="67"/>
    </location>
</feature>
<proteinExistence type="predicted"/>
<keyword evidence="11" id="KW-0943">RNA-mediated gene silencing</keyword>
<reference evidence="16 17" key="1">
    <citation type="submission" date="2019-09" db="EMBL/GenBank/DDBJ databases">
        <title>Bird 10,000 Genomes (B10K) Project - Family phase.</title>
        <authorList>
            <person name="Zhang G."/>
        </authorList>
    </citation>
    <scope>NUCLEOTIDE SEQUENCE [LARGE SCALE GENOMIC DNA]</scope>
    <source>
        <strain evidence="16">B10K-DU-001-37</strain>
        <tissue evidence="16">Muscle</tissue>
    </source>
</reference>
<evidence type="ECO:0000256" key="14">
    <source>
        <dbReference type="PROSITE-ProRule" id="PRU00023"/>
    </source>
</evidence>
<gene>
    <name evidence="16" type="primary">Asz1</name>
    <name evidence="16" type="ORF">TYRSAV_R13692</name>
</gene>
<feature type="non-terminal residue" evidence="16">
    <location>
        <position position="1"/>
    </location>
</feature>
<feature type="non-terminal residue" evidence="16">
    <location>
        <position position="388"/>
    </location>
</feature>
<evidence type="ECO:0000256" key="12">
    <source>
        <dbReference type="ARBA" id="ARBA00023254"/>
    </source>
</evidence>
<accession>A0A7L0X240</accession>
<comment type="caution">
    <text evidence="16">The sequence shown here is derived from an EMBL/GenBank/DDBJ whole genome shotgun (WGS) entry which is preliminary data.</text>
</comment>
<dbReference type="Proteomes" id="UP000537779">
    <property type="component" value="Unassembled WGS sequence"/>
</dbReference>
<dbReference type="GO" id="GO:0030154">
    <property type="term" value="P:cell differentiation"/>
    <property type="evidence" value="ECO:0007669"/>
    <property type="project" value="UniProtKB-KW"/>
</dbReference>
<keyword evidence="17" id="KW-1185">Reference proteome</keyword>
<dbReference type="PANTHER" id="PTHR24157">
    <property type="entry name" value="ANKYRIN REPEAT, SAM AND BASIC LEUCINE ZIPPER DOMAIN-CONTAINING PROTEIN 1"/>
    <property type="match status" value="1"/>
</dbReference>
<dbReference type="PANTHER" id="PTHR24157:SF3">
    <property type="entry name" value="ANKYRIN REPEAT, SAM AND BASIC LEUCINE ZIPPER DOMAIN-CONTAINING PROTEIN 1"/>
    <property type="match status" value="1"/>
</dbReference>
<dbReference type="InterPro" id="IPR036770">
    <property type="entry name" value="Ankyrin_rpt-contain_sf"/>
</dbReference>
<comment type="subcellular location">
    <subcellularLocation>
        <location evidence="1">Cytoplasm</location>
    </subcellularLocation>
</comment>
<evidence type="ECO:0000256" key="5">
    <source>
        <dbReference type="ARBA" id="ARBA00022490"/>
    </source>
</evidence>
<dbReference type="InterPro" id="IPR002110">
    <property type="entry name" value="Ankyrin_rpt"/>
</dbReference>
<dbReference type="InterPro" id="IPR013761">
    <property type="entry name" value="SAM/pointed_sf"/>
</dbReference>
<keyword evidence="5" id="KW-0963">Cytoplasm</keyword>
<dbReference type="PROSITE" id="PS50105">
    <property type="entry name" value="SAM_DOMAIN"/>
    <property type="match status" value="1"/>
</dbReference>
<evidence type="ECO:0000256" key="10">
    <source>
        <dbReference type="ARBA" id="ARBA00023043"/>
    </source>
</evidence>
<dbReference type="GO" id="GO:0051321">
    <property type="term" value="P:meiotic cell cycle"/>
    <property type="evidence" value="ECO:0007669"/>
    <property type="project" value="UniProtKB-KW"/>
</dbReference>
<organism evidence="16 17">
    <name type="scientific">Tyrannus savana</name>
    <name type="common">Fork-tailed flycatcher</name>
    <name type="synonym">Muscivora tyrannus</name>
    <dbReference type="NCBI Taxonomy" id="137541"/>
    <lineage>
        <taxon>Eukaryota</taxon>
        <taxon>Metazoa</taxon>
        <taxon>Chordata</taxon>
        <taxon>Craniata</taxon>
        <taxon>Vertebrata</taxon>
        <taxon>Euteleostomi</taxon>
        <taxon>Archelosauria</taxon>
        <taxon>Archosauria</taxon>
        <taxon>Dinosauria</taxon>
        <taxon>Saurischia</taxon>
        <taxon>Theropoda</taxon>
        <taxon>Coelurosauria</taxon>
        <taxon>Aves</taxon>
        <taxon>Neognathae</taxon>
        <taxon>Neoaves</taxon>
        <taxon>Telluraves</taxon>
        <taxon>Australaves</taxon>
        <taxon>Passeriformes</taxon>
        <taxon>Tyrannidae</taxon>
        <taxon>Tyrannus</taxon>
    </lineage>
</organism>
<feature type="domain" description="SAM" evidence="15">
    <location>
        <begin position="238"/>
        <end position="301"/>
    </location>
</feature>
<feature type="repeat" description="ANK" evidence="14">
    <location>
        <begin position="111"/>
        <end position="143"/>
    </location>
</feature>
<evidence type="ECO:0000256" key="11">
    <source>
        <dbReference type="ARBA" id="ARBA00023158"/>
    </source>
</evidence>
<evidence type="ECO:0000256" key="13">
    <source>
        <dbReference type="ARBA" id="ARBA00030354"/>
    </source>
</evidence>
<feature type="repeat" description="ANK" evidence="14">
    <location>
        <begin position="144"/>
        <end position="176"/>
    </location>
</feature>
<name>A0A7L0X240_TYRSA</name>
<dbReference type="Pfam" id="PF07647">
    <property type="entry name" value="SAM_2"/>
    <property type="match status" value="1"/>
</dbReference>
<evidence type="ECO:0000259" key="15">
    <source>
        <dbReference type="PROSITE" id="PS50105"/>
    </source>
</evidence>
<dbReference type="PROSITE" id="PS50088">
    <property type="entry name" value="ANK_REPEAT"/>
    <property type="match status" value="3"/>
</dbReference>
<sequence length="388" mass="43625">LDQMLQAEKNEALKKALFRGDVSLIEDLLNSGISIETSFQFGWTPLMCAASVANSAVVRLLLDRGANACFEIGKYTVLMAACTAQTSEENILKTVELLLSRNADPNLTCRKQMTALMYAARKGYARVVALLVAHGSHINAQDENGYSALMWAAQHGHRSVILKLLELGADKDLQTKDEKTAADLAKINKHSEIFSLLSLAANHVQGRYHKTVEQEAICKFLTAVSDHRSHLLFYSSCSLFDDMEVFLHGLGLEHIRGLLKEQDLTLRELLIMKKDDLIKIGITNPGDQEKLLGAINELQVDEKRLEDFSEVLKLELSEDEFCKFLQKLNKECNRLIVPVQNMNNHFRKNSHKMVLQWAPTETYIELCKGLVCSVKKLEEEVAKLKDLV</sequence>
<protein>
    <recommendedName>
        <fullName evidence="3">Ankyrin repeat, SAM and basic leucine zipper domain-containing protein 1</fullName>
    </recommendedName>
    <alternativeName>
        <fullName evidence="13">Germ cell-specific ankyrin, SAM and basic leucine zipper domain-containing protein</fullName>
    </alternativeName>
</protein>
<comment type="subunit">
    <text evidence="2">Interacts with DDX4, PIWIL1, RANBP9 and TDRD1.</text>
</comment>
<dbReference type="SUPFAM" id="SSF47769">
    <property type="entry name" value="SAM/Pointed domain"/>
    <property type="match status" value="1"/>
</dbReference>
<dbReference type="Gene3D" id="1.10.150.50">
    <property type="entry name" value="Transcription Factor, Ets-1"/>
    <property type="match status" value="1"/>
</dbReference>
<dbReference type="SUPFAM" id="SSF48403">
    <property type="entry name" value="Ankyrin repeat"/>
    <property type="match status" value="1"/>
</dbReference>
<dbReference type="SMART" id="SM00248">
    <property type="entry name" value="ANK"/>
    <property type="match status" value="5"/>
</dbReference>
<keyword evidence="8" id="KW-0221">Differentiation</keyword>
<dbReference type="InterPro" id="IPR042650">
    <property type="entry name" value="Asz1_SAM"/>
</dbReference>
<keyword evidence="12" id="KW-0469">Meiosis</keyword>
<dbReference type="CDD" id="cd09521">
    <property type="entry name" value="SAM_ASZ1"/>
    <property type="match status" value="1"/>
</dbReference>
<keyword evidence="4" id="KW-0217">Developmental protein</keyword>
<dbReference type="GO" id="GO:0071546">
    <property type="term" value="C:pi-body"/>
    <property type="evidence" value="ECO:0007669"/>
    <property type="project" value="TreeGrafter"/>
</dbReference>
<dbReference type="Gene3D" id="1.25.40.20">
    <property type="entry name" value="Ankyrin repeat-containing domain"/>
    <property type="match status" value="2"/>
</dbReference>
<dbReference type="AlphaFoldDB" id="A0A7L0X240"/>
<evidence type="ECO:0000313" key="17">
    <source>
        <dbReference type="Proteomes" id="UP000537779"/>
    </source>
</evidence>
<evidence type="ECO:0000256" key="4">
    <source>
        <dbReference type="ARBA" id="ARBA00022473"/>
    </source>
</evidence>
<evidence type="ECO:0000313" key="16">
    <source>
        <dbReference type="EMBL" id="NXL97569.1"/>
    </source>
</evidence>
<evidence type="ECO:0000256" key="7">
    <source>
        <dbReference type="ARBA" id="ARBA00022737"/>
    </source>
</evidence>
<evidence type="ECO:0000256" key="3">
    <source>
        <dbReference type="ARBA" id="ARBA00020117"/>
    </source>
</evidence>
<dbReference type="SMART" id="SM00454">
    <property type="entry name" value="SAM"/>
    <property type="match status" value="1"/>
</dbReference>
<keyword evidence="6" id="KW-0597">Phosphoprotein</keyword>
<dbReference type="GO" id="GO:0007283">
    <property type="term" value="P:spermatogenesis"/>
    <property type="evidence" value="ECO:0007669"/>
    <property type="project" value="UniProtKB-KW"/>
</dbReference>
<evidence type="ECO:0000256" key="2">
    <source>
        <dbReference type="ARBA" id="ARBA00011479"/>
    </source>
</evidence>
<keyword evidence="10 14" id="KW-0040">ANK repeat</keyword>